<evidence type="ECO:0000313" key="5">
    <source>
        <dbReference type="Proteomes" id="UP000639338"/>
    </source>
</evidence>
<dbReference type="OrthoDB" id="5875866at2759"/>
<comment type="caution">
    <text evidence="4">The sequence shown here is derived from an EMBL/GenBank/DDBJ whole genome shotgun (WGS) entry which is preliminary data.</text>
</comment>
<dbReference type="EMBL" id="JACMRX010000001">
    <property type="protein sequence ID" value="KAF7996959.1"/>
    <property type="molecule type" value="Genomic_DNA"/>
</dbReference>
<dbReference type="GO" id="GO:0071144">
    <property type="term" value="C:heteromeric SMAD protein complex"/>
    <property type="evidence" value="ECO:0007669"/>
    <property type="project" value="TreeGrafter"/>
</dbReference>
<dbReference type="GO" id="GO:0051239">
    <property type="term" value="P:regulation of multicellular organismal process"/>
    <property type="evidence" value="ECO:0007669"/>
    <property type="project" value="UniProtKB-ARBA"/>
</dbReference>
<dbReference type="Gene3D" id="2.60.200.10">
    <property type="match status" value="1"/>
</dbReference>
<dbReference type="InterPro" id="IPR017855">
    <property type="entry name" value="SMAD-like_dom_sf"/>
</dbReference>
<dbReference type="GO" id="GO:0060395">
    <property type="term" value="P:SMAD protein signal transduction"/>
    <property type="evidence" value="ECO:0007669"/>
    <property type="project" value="TreeGrafter"/>
</dbReference>
<proteinExistence type="predicted"/>
<accession>A0A835CUE7</accession>
<organism evidence="4 5">
    <name type="scientific">Aphidius gifuensis</name>
    <name type="common">Parasitoid wasp</name>
    <dbReference type="NCBI Taxonomy" id="684658"/>
    <lineage>
        <taxon>Eukaryota</taxon>
        <taxon>Metazoa</taxon>
        <taxon>Ecdysozoa</taxon>
        <taxon>Arthropoda</taxon>
        <taxon>Hexapoda</taxon>
        <taxon>Insecta</taxon>
        <taxon>Pterygota</taxon>
        <taxon>Neoptera</taxon>
        <taxon>Endopterygota</taxon>
        <taxon>Hymenoptera</taxon>
        <taxon>Apocrita</taxon>
        <taxon>Ichneumonoidea</taxon>
        <taxon>Braconidae</taxon>
        <taxon>Aphidiinae</taxon>
        <taxon>Aphidius</taxon>
    </lineage>
</organism>
<dbReference type="GO" id="GO:0050793">
    <property type="term" value="P:regulation of developmental process"/>
    <property type="evidence" value="ECO:0007669"/>
    <property type="project" value="UniProtKB-ARBA"/>
</dbReference>
<dbReference type="InterPro" id="IPR013790">
    <property type="entry name" value="Dwarfin"/>
</dbReference>
<dbReference type="PANTHER" id="PTHR13703">
    <property type="entry name" value="SMAD"/>
    <property type="match status" value="1"/>
</dbReference>
<keyword evidence="1" id="KW-0805">Transcription regulation</keyword>
<dbReference type="InterPro" id="IPR001132">
    <property type="entry name" value="SMAD_dom_Dwarfin-type"/>
</dbReference>
<dbReference type="Proteomes" id="UP000639338">
    <property type="component" value="Unassembled WGS sequence"/>
</dbReference>
<dbReference type="GO" id="GO:0030509">
    <property type="term" value="P:BMP signaling pathway"/>
    <property type="evidence" value="ECO:0007669"/>
    <property type="project" value="TreeGrafter"/>
</dbReference>
<evidence type="ECO:0000259" key="3">
    <source>
        <dbReference type="PROSITE" id="PS51076"/>
    </source>
</evidence>
<feature type="domain" description="MH2" evidence="3">
    <location>
        <begin position="65"/>
        <end position="246"/>
    </location>
</feature>
<protein>
    <recommendedName>
        <fullName evidence="3">MH2 domain-containing protein</fullName>
    </recommendedName>
</protein>
<dbReference type="GO" id="GO:0000981">
    <property type="term" value="F:DNA-binding transcription factor activity, RNA polymerase II-specific"/>
    <property type="evidence" value="ECO:0007669"/>
    <property type="project" value="TreeGrafter"/>
</dbReference>
<gene>
    <name evidence="4" type="ORF">HCN44_002605</name>
</gene>
<dbReference type="GO" id="GO:0030154">
    <property type="term" value="P:cell differentiation"/>
    <property type="evidence" value="ECO:0007669"/>
    <property type="project" value="TreeGrafter"/>
</dbReference>
<dbReference type="GO" id="GO:0009791">
    <property type="term" value="P:post-embryonic development"/>
    <property type="evidence" value="ECO:0007669"/>
    <property type="project" value="UniProtKB-ARBA"/>
</dbReference>
<dbReference type="InterPro" id="IPR008984">
    <property type="entry name" value="SMAD_FHA_dom_sf"/>
</dbReference>
<evidence type="ECO:0000256" key="2">
    <source>
        <dbReference type="ARBA" id="ARBA00023163"/>
    </source>
</evidence>
<dbReference type="GO" id="GO:0070411">
    <property type="term" value="F:I-SMAD binding"/>
    <property type="evidence" value="ECO:0007669"/>
    <property type="project" value="TreeGrafter"/>
</dbReference>
<keyword evidence="2" id="KW-0804">Transcription</keyword>
<name>A0A835CUE7_APHGI</name>
<dbReference type="GO" id="GO:0009653">
    <property type="term" value="P:anatomical structure morphogenesis"/>
    <property type="evidence" value="ECO:0007669"/>
    <property type="project" value="TreeGrafter"/>
</dbReference>
<dbReference type="SUPFAM" id="SSF49879">
    <property type="entry name" value="SMAD/FHA domain"/>
    <property type="match status" value="1"/>
</dbReference>
<dbReference type="SMART" id="SM00524">
    <property type="entry name" value="DWB"/>
    <property type="match status" value="1"/>
</dbReference>
<keyword evidence="5" id="KW-1185">Reference proteome</keyword>
<evidence type="ECO:0000256" key="1">
    <source>
        <dbReference type="ARBA" id="ARBA00023015"/>
    </source>
</evidence>
<dbReference type="Pfam" id="PF03166">
    <property type="entry name" value="MH2"/>
    <property type="match status" value="1"/>
</dbReference>
<reference evidence="4 5" key="1">
    <citation type="submission" date="2020-08" db="EMBL/GenBank/DDBJ databases">
        <title>Aphidius gifuensis genome sequencing and assembly.</title>
        <authorList>
            <person name="Du Z."/>
        </authorList>
    </citation>
    <scope>NUCLEOTIDE SEQUENCE [LARGE SCALE GENOMIC DNA]</scope>
    <source>
        <strain evidence="4">YNYX2018</strain>
        <tissue evidence="4">Adults</tissue>
    </source>
</reference>
<dbReference type="PROSITE" id="PS51076">
    <property type="entry name" value="MH2"/>
    <property type="match status" value="1"/>
</dbReference>
<sequence>MGFRKLKKKIDTIKKLLNISKEKLDDTDKIDENKEIKSIIDSLLNTIELESIFDNLLNIKKPQNWLTIKYYEKNYPTGEFKSNSRIITVDNNAKSSIDKDKFCVANLKGKFTTNEKIKNTKELIGKGVKINFDGNNVIIVNNSTTNLFVHSLGINKLYGRSDNSVQRVPPENTAVIFRKSIFQQLLFNHLREGDKSIRDLYAMCKIRISFKTSRNLGDSSVIPDVPCWLELQLNIPRGILDSIILK</sequence>
<dbReference type="GO" id="GO:0000978">
    <property type="term" value="F:RNA polymerase II cis-regulatory region sequence-specific DNA binding"/>
    <property type="evidence" value="ECO:0007669"/>
    <property type="project" value="TreeGrafter"/>
</dbReference>
<evidence type="ECO:0000313" key="4">
    <source>
        <dbReference type="EMBL" id="KAF7996959.1"/>
    </source>
</evidence>
<dbReference type="AlphaFoldDB" id="A0A835CUE7"/>